<proteinExistence type="predicted"/>
<evidence type="ECO:0000313" key="2">
    <source>
        <dbReference type="Proteomes" id="UP001237642"/>
    </source>
</evidence>
<accession>A0AAD8H5Y2</accession>
<dbReference type="Gene3D" id="3.60.40.10">
    <property type="entry name" value="PPM-type phosphatase domain"/>
    <property type="match status" value="1"/>
</dbReference>
<gene>
    <name evidence="1" type="ORF">POM88_045157</name>
</gene>
<keyword evidence="2" id="KW-1185">Reference proteome</keyword>
<evidence type="ECO:0000313" key="1">
    <source>
        <dbReference type="EMBL" id="KAK1360683.1"/>
    </source>
</evidence>
<sequence>MDYGSSKKLGASVIVAYVSYRKVVRCPKGACLDSKGYIYVSKASRHFGPVPYGLIHGKVFCRLSSCGGRLIISSDGVWDALSAESTLQCSRGMQPDAAASQIVKEAVGVKGLKDDTTCIVVDLQAPEKSPLAPPKKQGISAFKSMFRRKSSESPLSVEKYYNEPDEVEELVHVEMSEIVYSSYQHNQIASHEMYSYDLHHIPQHLDINLWSQDKMYTLESRTVTFADSNYGFLAK</sequence>
<evidence type="ECO:0008006" key="3">
    <source>
        <dbReference type="Google" id="ProtNLM"/>
    </source>
</evidence>
<name>A0AAD8H5Y2_9APIA</name>
<dbReference type="SUPFAM" id="SSF81606">
    <property type="entry name" value="PP2C-like"/>
    <property type="match status" value="1"/>
</dbReference>
<dbReference type="EMBL" id="JAUIZM010000010">
    <property type="protein sequence ID" value="KAK1360683.1"/>
    <property type="molecule type" value="Genomic_DNA"/>
</dbReference>
<dbReference type="Proteomes" id="UP001237642">
    <property type="component" value="Unassembled WGS sequence"/>
</dbReference>
<protein>
    <recommendedName>
        <fullName evidence="3">PPM-type phosphatase domain-containing protein</fullName>
    </recommendedName>
</protein>
<dbReference type="AlphaFoldDB" id="A0AAD8H5Y2"/>
<comment type="caution">
    <text evidence="1">The sequence shown here is derived from an EMBL/GenBank/DDBJ whole genome shotgun (WGS) entry which is preliminary data.</text>
</comment>
<dbReference type="InterPro" id="IPR036457">
    <property type="entry name" value="PPM-type-like_dom_sf"/>
</dbReference>
<organism evidence="1 2">
    <name type="scientific">Heracleum sosnowskyi</name>
    <dbReference type="NCBI Taxonomy" id="360622"/>
    <lineage>
        <taxon>Eukaryota</taxon>
        <taxon>Viridiplantae</taxon>
        <taxon>Streptophyta</taxon>
        <taxon>Embryophyta</taxon>
        <taxon>Tracheophyta</taxon>
        <taxon>Spermatophyta</taxon>
        <taxon>Magnoliopsida</taxon>
        <taxon>eudicotyledons</taxon>
        <taxon>Gunneridae</taxon>
        <taxon>Pentapetalae</taxon>
        <taxon>asterids</taxon>
        <taxon>campanulids</taxon>
        <taxon>Apiales</taxon>
        <taxon>Apiaceae</taxon>
        <taxon>Apioideae</taxon>
        <taxon>apioid superclade</taxon>
        <taxon>Tordylieae</taxon>
        <taxon>Tordyliinae</taxon>
        <taxon>Heracleum</taxon>
    </lineage>
</organism>
<reference evidence="1" key="1">
    <citation type="submission" date="2023-02" db="EMBL/GenBank/DDBJ databases">
        <title>Genome of toxic invasive species Heracleum sosnowskyi carries increased number of genes despite the absence of recent whole-genome duplications.</title>
        <authorList>
            <person name="Schelkunov M."/>
            <person name="Shtratnikova V."/>
            <person name="Makarenko M."/>
            <person name="Klepikova A."/>
            <person name="Omelchenko D."/>
            <person name="Novikova G."/>
            <person name="Obukhova E."/>
            <person name="Bogdanov V."/>
            <person name="Penin A."/>
            <person name="Logacheva M."/>
        </authorList>
    </citation>
    <scope>NUCLEOTIDE SEQUENCE</scope>
    <source>
        <strain evidence="1">Hsosn_3</strain>
        <tissue evidence="1">Leaf</tissue>
    </source>
</reference>
<reference evidence="1" key="2">
    <citation type="submission" date="2023-05" db="EMBL/GenBank/DDBJ databases">
        <authorList>
            <person name="Schelkunov M.I."/>
        </authorList>
    </citation>
    <scope>NUCLEOTIDE SEQUENCE</scope>
    <source>
        <strain evidence="1">Hsosn_3</strain>
        <tissue evidence="1">Leaf</tissue>
    </source>
</reference>